<dbReference type="EMBL" id="JAJJPB010000016">
    <property type="protein sequence ID" value="MCC9295658.1"/>
    <property type="molecule type" value="Genomic_DNA"/>
</dbReference>
<keyword evidence="2" id="KW-0413">Isomerase</keyword>
<reference evidence="2" key="1">
    <citation type="submission" date="2021-11" db="EMBL/GenBank/DDBJ databases">
        <authorList>
            <person name="Qingchun L."/>
            <person name="Dong Z."/>
            <person name="Zongwei Q."/>
            <person name="Jia Z."/>
            <person name="Duotao L."/>
        </authorList>
    </citation>
    <scope>NUCLEOTIDE SEQUENCE</scope>
    <source>
        <strain evidence="2">WLY-B-L2</strain>
    </source>
</reference>
<dbReference type="InterPro" id="IPR013022">
    <property type="entry name" value="Xyl_isomerase-like_TIM-brl"/>
</dbReference>
<evidence type="ECO:0000313" key="2">
    <source>
        <dbReference type="EMBL" id="MCC9295658.1"/>
    </source>
</evidence>
<dbReference type="SUPFAM" id="SSF51658">
    <property type="entry name" value="Xylose isomerase-like"/>
    <property type="match status" value="1"/>
</dbReference>
<organism evidence="2 3">
    <name type="scientific">Clostridium aromativorans</name>
    <dbReference type="NCBI Taxonomy" id="2836848"/>
    <lineage>
        <taxon>Bacteria</taxon>
        <taxon>Bacillati</taxon>
        <taxon>Bacillota</taxon>
        <taxon>Clostridia</taxon>
        <taxon>Eubacteriales</taxon>
        <taxon>Clostridiaceae</taxon>
        <taxon>Clostridium</taxon>
    </lineage>
</organism>
<accession>A0ABS8N763</accession>
<dbReference type="Pfam" id="PF01261">
    <property type="entry name" value="AP_endonuc_2"/>
    <property type="match status" value="1"/>
</dbReference>
<sequence length="247" mass="29177">MDKKLVVINTLVFKNYMEKGFKQEEIFEYLNELNLSNIEIRREFIRNFSTELEMFSKLSKKFGINTYYSVPKYLFIDGEVNKKNILKYIEEAKKFNCKSLKLNIGDYRGYAGNLKEDLRGILDTKISINIENDQSVENGTCKNIIKFLEDCKKENIDIGYVYDIGNWSWINEDEMENAKLLKDFTRHIHLKDVKRTSDGLRTVLLNEGNILWKEVLDIFPKDIPVSLEYPCEDFSVIKEEIKKVLEY</sequence>
<gene>
    <name evidence="2" type="ORF">LN736_12390</name>
</gene>
<protein>
    <submittedName>
        <fullName evidence="2">Sugar phosphate isomerase/epimerase</fullName>
    </submittedName>
</protein>
<comment type="caution">
    <text evidence="2">The sequence shown here is derived from an EMBL/GenBank/DDBJ whole genome shotgun (WGS) entry which is preliminary data.</text>
</comment>
<evidence type="ECO:0000259" key="1">
    <source>
        <dbReference type="Pfam" id="PF01261"/>
    </source>
</evidence>
<dbReference type="GO" id="GO:0016853">
    <property type="term" value="F:isomerase activity"/>
    <property type="evidence" value="ECO:0007669"/>
    <property type="project" value="UniProtKB-KW"/>
</dbReference>
<evidence type="ECO:0000313" key="3">
    <source>
        <dbReference type="Proteomes" id="UP001165422"/>
    </source>
</evidence>
<dbReference type="Gene3D" id="3.20.20.150">
    <property type="entry name" value="Divalent-metal-dependent TIM barrel enzymes"/>
    <property type="match status" value="1"/>
</dbReference>
<proteinExistence type="predicted"/>
<name>A0ABS8N763_9CLOT</name>
<keyword evidence="3" id="KW-1185">Reference proteome</keyword>
<feature type="domain" description="Xylose isomerase-like TIM barrel" evidence="1">
    <location>
        <begin position="80"/>
        <end position="240"/>
    </location>
</feature>
<dbReference type="InterPro" id="IPR036237">
    <property type="entry name" value="Xyl_isomerase-like_sf"/>
</dbReference>
<dbReference type="RefSeq" id="WP_179977769.1">
    <property type="nucleotide sequence ID" value="NZ_JAJJPB010000016.1"/>
</dbReference>
<dbReference type="Proteomes" id="UP001165422">
    <property type="component" value="Unassembled WGS sequence"/>
</dbReference>